<evidence type="ECO:0000313" key="13">
    <source>
        <dbReference type="Proteomes" id="UP001168821"/>
    </source>
</evidence>
<name>A0AA38I684_9CUCU</name>
<proteinExistence type="inferred from homology"/>
<evidence type="ECO:0000256" key="1">
    <source>
        <dbReference type="ARBA" id="ARBA00004292"/>
    </source>
</evidence>
<comment type="subcellular location">
    <subcellularLocation>
        <location evidence="1">Mitochondrion inner membrane</location>
        <topology evidence="1">Multi-pass membrane protein</topology>
        <orientation evidence="1">Matrix side</orientation>
    </subcellularLocation>
</comment>
<evidence type="ECO:0000256" key="2">
    <source>
        <dbReference type="ARBA" id="ARBA00008699"/>
    </source>
</evidence>
<feature type="transmembrane region" description="Helical" evidence="11">
    <location>
        <begin position="113"/>
        <end position="131"/>
    </location>
</feature>
<evidence type="ECO:0000256" key="7">
    <source>
        <dbReference type="ARBA" id="ARBA00023128"/>
    </source>
</evidence>
<dbReference type="PANTHER" id="PTHR21382">
    <property type="entry name" value="NADH-UBIQUINONE OXIDOREDUCTASE SUBUNIT"/>
    <property type="match status" value="1"/>
</dbReference>
<dbReference type="PANTHER" id="PTHR21382:SF1">
    <property type="entry name" value="NADH DEHYDROGENASE [UBIQUINONE] 1 ALPHA SUBCOMPLEX SUBUNIT 11"/>
    <property type="match status" value="1"/>
</dbReference>
<keyword evidence="7" id="KW-0496">Mitochondrion</keyword>
<keyword evidence="6 11" id="KW-1133">Transmembrane helix</keyword>
<accession>A0AA38I684</accession>
<evidence type="ECO:0000256" key="11">
    <source>
        <dbReference type="SAM" id="Phobius"/>
    </source>
</evidence>
<reference evidence="12" key="1">
    <citation type="journal article" date="2023" name="G3 (Bethesda)">
        <title>Whole genome assemblies of Zophobas morio and Tenebrio molitor.</title>
        <authorList>
            <person name="Kaur S."/>
            <person name="Stinson S.A."/>
            <person name="diCenzo G.C."/>
        </authorList>
    </citation>
    <scope>NUCLEOTIDE SEQUENCE</scope>
    <source>
        <strain evidence="12">QUZm001</strain>
    </source>
</reference>
<keyword evidence="4 11" id="KW-0812">Transmembrane</keyword>
<evidence type="ECO:0000256" key="3">
    <source>
        <dbReference type="ARBA" id="ARBA00018191"/>
    </source>
</evidence>
<dbReference type="GO" id="GO:0006120">
    <property type="term" value="P:mitochondrial electron transport, NADH to ubiquinone"/>
    <property type="evidence" value="ECO:0007669"/>
    <property type="project" value="InterPro"/>
</dbReference>
<evidence type="ECO:0000256" key="4">
    <source>
        <dbReference type="ARBA" id="ARBA00022692"/>
    </source>
</evidence>
<comment type="similarity">
    <text evidence="2">Belongs to the complex I NDUFA11 subunit family.</text>
</comment>
<keyword evidence="8 11" id="KW-0472">Membrane</keyword>
<evidence type="ECO:0000256" key="8">
    <source>
        <dbReference type="ARBA" id="ARBA00023136"/>
    </source>
</evidence>
<evidence type="ECO:0000313" key="12">
    <source>
        <dbReference type="EMBL" id="KAJ3649825.1"/>
    </source>
</evidence>
<gene>
    <name evidence="12" type="ORF">Zmor_021545</name>
</gene>
<dbReference type="InterPro" id="IPR039205">
    <property type="entry name" value="NDUFA11"/>
</dbReference>
<evidence type="ECO:0000256" key="6">
    <source>
        <dbReference type="ARBA" id="ARBA00022989"/>
    </source>
</evidence>
<feature type="transmembrane region" description="Helical" evidence="11">
    <location>
        <begin position="21"/>
        <end position="40"/>
    </location>
</feature>
<evidence type="ECO:0000256" key="9">
    <source>
        <dbReference type="ARBA" id="ARBA00030608"/>
    </source>
</evidence>
<comment type="caution">
    <text evidence="12">The sequence shown here is derived from an EMBL/GenBank/DDBJ whole genome shotgun (WGS) entry which is preliminary data.</text>
</comment>
<feature type="transmembrane region" description="Helical" evidence="11">
    <location>
        <begin position="60"/>
        <end position="79"/>
    </location>
</feature>
<keyword evidence="13" id="KW-1185">Reference proteome</keyword>
<protein>
    <recommendedName>
        <fullName evidence="3">NADH dehydrogenase [ubiquinone] 1 alpha subcomplex subunit 11</fullName>
    </recommendedName>
    <alternativeName>
        <fullName evidence="9">Complex I-B14.7</fullName>
    </alternativeName>
    <alternativeName>
        <fullName evidence="10">NADH-ubiquinone oxidoreductase subunit B14.7</fullName>
    </alternativeName>
</protein>
<dbReference type="AlphaFoldDB" id="A0AA38I684"/>
<dbReference type="GO" id="GO:0045271">
    <property type="term" value="C:respiratory chain complex I"/>
    <property type="evidence" value="ECO:0007669"/>
    <property type="project" value="InterPro"/>
</dbReference>
<dbReference type="EMBL" id="JALNTZ010000006">
    <property type="protein sequence ID" value="KAJ3649825.1"/>
    <property type="molecule type" value="Genomic_DNA"/>
</dbReference>
<dbReference type="Proteomes" id="UP001168821">
    <property type="component" value="Unassembled WGS sequence"/>
</dbReference>
<evidence type="ECO:0000256" key="10">
    <source>
        <dbReference type="ARBA" id="ARBA00031497"/>
    </source>
</evidence>
<evidence type="ECO:0000256" key="5">
    <source>
        <dbReference type="ARBA" id="ARBA00022792"/>
    </source>
</evidence>
<dbReference type="GO" id="GO:0005743">
    <property type="term" value="C:mitochondrial inner membrane"/>
    <property type="evidence" value="ECO:0007669"/>
    <property type="project" value="UniProtKB-SubCell"/>
</dbReference>
<organism evidence="12 13">
    <name type="scientific">Zophobas morio</name>
    <dbReference type="NCBI Taxonomy" id="2755281"/>
    <lineage>
        <taxon>Eukaryota</taxon>
        <taxon>Metazoa</taxon>
        <taxon>Ecdysozoa</taxon>
        <taxon>Arthropoda</taxon>
        <taxon>Hexapoda</taxon>
        <taxon>Insecta</taxon>
        <taxon>Pterygota</taxon>
        <taxon>Neoptera</taxon>
        <taxon>Endopterygota</taxon>
        <taxon>Coleoptera</taxon>
        <taxon>Polyphaga</taxon>
        <taxon>Cucujiformia</taxon>
        <taxon>Tenebrionidae</taxon>
        <taxon>Zophobas</taxon>
    </lineage>
</organism>
<keyword evidence="5" id="KW-0999">Mitochondrion inner membrane</keyword>
<sequence>MSVSKESKAFDYAKSPDGEDVFPKLAAIFKPVALTAFGVSTLDVMLYSHPKGYMQTLGRYIHFSWPIFGAATAFVLGSNIAGSVRAKDDRLNWFIGGMMAGSVYGVWRRTTVGGLAVGVALGMLAVGKKYANLNGTHLLYPDKFNVQYGGFRSGQQDWTLMKHRPGNWTTGEEGK</sequence>